<sequence length="131" mass="14805">MFIPTQSQSTTDASSTLSLNTDCQYGARSRSMAILLAFMLTFYALALWDRYLVLKLRESEKLDLRMRYTRLASLPSPPNYGSMDTYKRTSSYLKVPPNDRAFFGERPPTAQPNQHAPCLVIPVPPIKIPST</sequence>
<accession>V2XT58</accession>
<reference evidence="2 3" key="1">
    <citation type="journal article" date="2014" name="BMC Genomics">
        <title>Genome and secretome analysis of the hemibiotrophic fungal pathogen, Moniliophthora roreri, which causes frosty pod rot disease of cacao: mechanisms of the biotrophic and necrotrophic phases.</title>
        <authorList>
            <person name="Meinhardt L.W."/>
            <person name="Costa G.G.L."/>
            <person name="Thomazella D.P.T."/>
            <person name="Teixeira P.J.P.L."/>
            <person name="Carazzolle M.F."/>
            <person name="Schuster S.C."/>
            <person name="Carlson J.E."/>
            <person name="Guiltinan M.J."/>
            <person name="Mieczkowski P."/>
            <person name="Farmer A."/>
            <person name="Ramaraj T."/>
            <person name="Crozier J."/>
            <person name="Davis R.E."/>
            <person name="Shao J."/>
            <person name="Melnick R.L."/>
            <person name="Pereira G.A.G."/>
            <person name="Bailey B.A."/>
        </authorList>
    </citation>
    <scope>NUCLEOTIDE SEQUENCE [LARGE SCALE GENOMIC DNA]</scope>
    <source>
        <strain evidence="2 3">MCA 2997</strain>
    </source>
</reference>
<comment type="caution">
    <text evidence="2">The sequence shown here is derived from an EMBL/GenBank/DDBJ whole genome shotgun (WGS) entry which is preliminary data.</text>
</comment>
<keyword evidence="3" id="KW-1185">Reference proteome</keyword>
<dbReference type="EMBL" id="AWSO01000066">
    <property type="protein sequence ID" value="ESK95700.1"/>
    <property type="molecule type" value="Genomic_DNA"/>
</dbReference>
<feature type="transmembrane region" description="Helical" evidence="1">
    <location>
        <begin position="31"/>
        <end position="48"/>
    </location>
</feature>
<protein>
    <submittedName>
        <fullName evidence="2">Glycoside hydrolase family 61 protein</fullName>
    </submittedName>
</protein>
<name>V2XT58_MONRO</name>
<keyword evidence="1" id="KW-0472">Membrane</keyword>
<keyword evidence="1" id="KW-0812">Transmembrane</keyword>
<evidence type="ECO:0000313" key="3">
    <source>
        <dbReference type="Proteomes" id="UP000017559"/>
    </source>
</evidence>
<keyword evidence="2" id="KW-0378">Hydrolase</keyword>
<evidence type="ECO:0000256" key="1">
    <source>
        <dbReference type="SAM" id="Phobius"/>
    </source>
</evidence>
<evidence type="ECO:0000313" key="2">
    <source>
        <dbReference type="EMBL" id="ESK95700.1"/>
    </source>
</evidence>
<dbReference type="Proteomes" id="UP000017559">
    <property type="component" value="Unassembled WGS sequence"/>
</dbReference>
<gene>
    <name evidence="2" type="ORF">Moror_12514</name>
</gene>
<dbReference type="KEGG" id="mrr:Moror_12514"/>
<dbReference type="GO" id="GO:0016787">
    <property type="term" value="F:hydrolase activity"/>
    <property type="evidence" value="ECO:0007669"/>
    <property type="project" value="UniProtKB-KW"/>
</dbReference>
<dbReference type="OrthoDB" id="2834397at2759"/>
<dbReference type="HOGENOM" id="CLU_1928145_0_0_1"/>
<proteinExistence type="predicted"/>
<organism evidence="2 3">
    <name type="scientific">Moniliophthora roreri (strain MCA 2997)</name>
    <name type="common">Cocoa frosty pod rot fungus</name>
    <name type="synonym">Crinipellis roreri</name>
    <dbReference type="NCBI Taxonomy" id="1381753"/>
    <lineage>
        <taxon>Eukaryota</taxon>
        <taxon>Fungi</taxon>
        <taxon>Dikarya</taxon>
        <taxon>Basidiomycota</taxon>
        <taxon>Agaricomycotina</taxon>
        <taxon>Agaricomycetes</taxon>
        <taxon>Agaricomycetidae</taxon>
        <taxon>Agaricales</taxon>
        <taxon>Marasmiineae</taxon>
        <taxon>Marasmiaceae</taxon>
        <taxon>Moniliophthora</taxon>
    </lineage>
</organism>
<keyword evidence="1" id="KW-1133">Transmembrane helix</keyword>
<dbReference type="AlphaFoldDB" id="V2XT58"/>